<dbReference type="PROSITE" id="PS50404">
    <property type="entry name" value="GST_NTER"/>
    <property type="match status" value="1"/>
</dbReference>
<evidence type="ECO:0000313" key="3">
    <source>
        <dbReference type="Proteomes" id="UP000054481"/>
    </source>
</evidence>
<sequence>MSTFVLRYFPIKWRAEVVRFLLLASDASFTEEKPAWPEARAQQPVGQLPVLVERDAGDGTEFLLSDSVAIERYLADKYGWLATGGARVTARECQLRNQIEDLYHLMIVHIYGHEAGRPDVQARFDRMARGFVEYHEGVLAENGSNGHYFGGSLTWMDVALYTLLLLVRRPYERQIPGVAGYFGEDKAPGLNKVFETVHGDPLSAGYRATLVES</sequence>
<dbReference type="SUPFAM" id="SSF47616">
    <property type="entry name" value="GST C-terminal domain-like"/>
    <property type="match status" value="1"/>
</dbReference>
<evidence type="ECO:0000259" key="1">
    <source>
        <dbReference type="PROSITE" id="PS50404"/>
    </source>
</evidence>
<dbReference type="OrthoDB" id="414243at2759"/>
<dbReference type="PANTHER" id="PTHR11571">
    <property type="entry name" value="GLUTATHIONE S-TRANSFERASE"/>
    <property type="match status" value="1"/>
</dbReference>
<organism evidence="2 3">
    <name type="scientific">Hirsutella minnesotensis 3608</name>
    <dbReference type="NCBI Taxonomy" id="1043627"/>
    <lineage>
        <taxon>Eukaryota</taxon>
        <taxon>Fungi</taxon>
        <taxon>Dikarya</taxon>
        <taxon>Ascomycota</taxon>
        <taxon>Pezizomycotina</taxon>
        <taxon>Sordariomycetes</taxon>
        <taxon>Hypocreomycetidae</taxon>
        <taxon>Hypocreales</taxon>
        <taxon>Ophiocordycipitaceae</taxon>
        <taxon>Hirsutella</taxon>
    </lineage>
</organism>
<dbReference type="InterPro" id="IPR004045">
    <property type="entry name" value="Glutathione_S-Trfase_N"/>
</dbReference>
<dbReference type="InterPro" id="IPR050213">
    <property type="entry name" value="GST_superfamily"/>
</dbReference>
<dbReference type="EMBL" id="KQ030552">
    <property type="protein sequence ID" value="KJZ72121.1"/>
    <property type="molecule type" value="Genomic_DNA"/>
</dbReference>
<dbReference type="InterPro" id="IPR036249">
    <property type="entry name" value="Thioredoxin-like_sf"/>
</dbReference>
<dbReference type="Gene3D" id="3.40.30.10">
    <property type="entry name" value="Glutaredoxin"/>
    <property type="match status" value="1"/>
</dbReference>
<proteinExistence type="predicted"/>
<feature type="domain" description="GST N-terminal" evidence="1">
    <location>
        <begin position="2"/>
        <end position="82"/>
    </location>
</feature>
<accession>A0A0F7ZH69</accession>
<dbReference type="GO" id="GO:0006749">
    <property type="term" value="P:glutathione metabolic process"/>
    <property type="evidence" value="ECO:0007669"/>
    <property type="project" value="TreeGrafter"/>
</dbReference>
<dbReference type="SUPFAM" id="SSF52833">
    <property type="entry name" value="Thioredoxin-like"/>
    <property type="match status" value="1"/>
</dbReference>
<evidence type="ECO:0000313" key="2">
    <source>
        <dbReference type="EMBL" id="KJZ72121.1"/>
    </source>
</evidence>
<dbReference type="AlphaFoldDB" id="A0A0F7ZH69"/>
<gene>
    <name evidence="2" type="ORF">HIM_08494</name>
</gene>
<dbReference type="InterPro" id="IPR004046">
    <property type="entry name" value="GST_C"/>
</dbReference>
<keyword evidence="3" id="KW-1185">Reference proteome</keyword>
<protein>
    <recommendedName>
        <fullName evidence="1">GST N-terminal domain-containing protein</fullName>
    </recommendedName>
</protein>
<dbReference type="Proteomes" id="UP000054481">
    <property type="component" value="Unassembled WGS sequence"/>
</dbReference>
<name>A0A0F7ZH69_9HYPO</name>
<dbReference type="GO" id="GO:0004364">
    <property type="term" value="F:glutathione transferase activity"/>
    <property type="evidence" value="ECO:0007669"/>
    <property type="project" value="TreeGrafter"/>
</dbReference>
<reference evidence="2 3" key="1">
    <citation type="journal article" date="2014" name="Genome Biol. Evol.">
        <title>Comparative genomics and transcriptomics analyses reveal divergent lifestyle features of nematode endoparasitic fungus Hirsutella minnesotensis.</title>
        <authorList>
            <person name="Lai Y."/>
            <person name="Liu K."/>
            <person name="Zhang X."/>
            <person name="Zhang X."/>
            <person name="Li K."/>
            <person name="Wang N."/>
            <person name="Shu C."/>
            <person name="Wu Y."/>
            <person name="Wang C."/>
            <person name="Bushley K.E."/>
            <person name="Xiang M."/>
            <person name="Liu X."/>
        </authorList>
    </citation>
    <scope>NUCLEOTIDE SEQUENCE [LARGE SCALE GENOMIC DNA]</scope>
    <source>
        <strain evidence="2 3">3608</strain>
    </source>
</reference>
<dbReference type="Gene3D" id="1.20.1050.10">
    <property type="match status" value="1"/>
</dbReference>
<dbReference type="Pfam" id="PF14497">
    <property type="entry name" value="GST_C_3"/>
    <property type="match status" value="1"/>
</dbReference>
<dbReference type="InterPro" id="IPR036282">
    <property type="entry name" value="Glutathione-S-Trfase_C_sf"/>
</dbReference>